<sequence>MLGNGITNIIAAAIIAVAIVFTGGLGGGKGSSGMTEEEFAAWYARAVGDIRNDIVVNCGCCGEAEGQRRAAADSF</sequence>
<gene>
    <name evidence="2" type="ORF">PUV54_01130</name>
</gene>
<dbReference type="KEGG" id="hfl:PUV54_01130"/>
<dbReference type="AlphaFoldDB" id="A0AAE9ZF81"/>
<keyword evidence="1" id="KW-0812">Transmembrane</keyword>
<evidence type="ECO:0000256" key="1">
    <source>
        <dbReference type="SAM" id="Phobius"/>
    </source>
</evidence>
<proteinExistence type="predicted"/>
<organism evidence="2 3">
    <name type="scientific">Hyphococcus flavus</name>
    <dbReference type="NCBI Taxonomy" id="1866326"/>
    <lineage>
        <taxon>Bacteria</taxon>
        <taxon>Pseudomonadati</taxon>
        <taxon>Pseudomonadota</taxon>
        <taxon>Alphaproteobacteria</taxon>
        <taxon>Parvularculales</taxon>
        <taxon>Parvularculaceae</taxon>
        <taxon>Hyphococcus</taxon>
    </lineage>
</organism>
<keyword evidence="1" id="KW-0472">Membrane</keyword>
<keyword evidence="3" id="KW-1185">Reference proteome</keyword>
<feature type="transmembrane region" description="Helical" evidence="1">
    <location>
        <begin position="6"/>
        <end position="25"/>
    </location>
</feature>
<keyword evidence="1" id="KW-1133">Transmembrane helix</keyword>
<dbReference type="RefSeq" id="WP_274493675.1">
    <property type="nucleotide sequence ID" value="NZ_CP118166.1"/>
</dbReference>
<evidence type="ECO:0000313" key="2">
    <source>
        <dbReference type="EMBL" id="WDI31788.1"/>
    </source>
</evidence>
<dbReference type="Proteomes" id="UP001214043">
    <property type="component" value="Chromosome"/>
</dbReference>
<evidence type="ECO:0000313" key="3">
    <source>
        <dbReference type="Proteomes" id="UP001214043"/>
    </source>
</evidence>
<protein>
    <submittedName>
        <fullName evidence="2">Uncharacterized protein</fullName>
    </submittedName>
</protein>
<accession>A0AAE9ZF81</accession>
<dbReference type="EMBL" id="CP118166">
    <property type="protein sequence ID" value="WDI31788.1"/>
    <property type="molecule type" value="Genomic_DNA"/>
</dbReference>
<reference evidence="2" key="1">
    <citation type="submission" date="2023-02" db="EMBL/GenBank/DDBJ databases">
        <title>Genome sequence of Hyphococcus flavus.</title>
        <authorList>
            <person name="Rong J.-C."/>
            <person name="Zhao Q."/>
            <person name="Yi M."/>
            <person name="Wu J.-Y."/>
        </authorList>
    </citation>
    <scope>NUCLEOTIDE SEQUENCE</scope>
    <source>
        <strain evidence="2">MCCC 1K03223</strain>
    </source>
</reference>
<name>A0AAE9ZF81_9PROT</name>